<comment type="caution">
    <text evidence="3">The sequence shown here is derived from an EMBL/GenBank/DDBJ whole genome shotgun (WGS) entry which is preliminary data.</text>
</comment>
<feature type="region of interest" description="Disordered" evidence="1">
    <location>
        <begin position="27"/>
        <end position="65"/>
    </location>
</feature>
<keyword evidence="2" id="KW-1133">Transmembrane helix</keyword>
<feature type="compositionally biased region" description="Basic and acidic residues" evidence="1">
    <location>
        <begin position="31"/>
        <end position="41"/>
    </location>
</feature>
<proteinExistence type="predicted"/>
<evidence type="ECO:0000313" key="4">
    <source>
        <dbReference type="Proteomes" id="UP000663828"/>
    </source>
</evidence>
<evidence type="ECO:0000313" key="3">
    <source>
        <dbReference type="EMBL" id="CAF1656569.1"/>
    </source>
</evidence>
<feature type="compositionally biased region" description="Basic and acidic residues" evidence="1">
    <location>
        <begin position="51"/>
        <end position="65"/>
    </location>
</feature>
<gene>
    <name evidence="3" type="ORF">XAT740_LOCUS56026</name>
</gene>
<evidence type="ECO:0000256" key="1">
    <source>
        <dbReference type="SAM" id="MobiDB-lite"/>
    </source>
</evidence>
<reference evidence="3" key="1">
    <citation type="submission" date="2021-02" db="EMBL/GenBank/DDBJ databases">
        <authorList>
            <person name="Nowell W R."/>
        </authorList>
    </citation>
    <scope>NUCLEOTIDE SEQUENCE</scope>
</reference>
<feature type="transmembrane region" description="Helical" evidence="2">
    <location>
        <begin position="106"/>
        <end position="124"/>
    </location>
</feature>
<dbReference type="AlphaFoldDB" id="A0A816F1K6"/>
<keyword evidence="2" id="KW-0812">Transmembrane</keyword>
<evidence type="ECO:0000256" key="2">
    <source>
        <dbReference type="SAM" id="Phobius"/>
    </source>
</evidence>
<dbReference type="EMBL" id="CAJNOR010010775">
    <property type="protein sequence ID" value="CAF1656569.1"/>
    <property type="molecule type" value="Genomic_DNA"/>
</dbReference>
<keyword evidence="4" id="KW-1185">Reference proteome</keyword>
<keyword evidence="2" id="KW-0472">Membrane</keyword>
<name>A0A816F1K6_ADIRI</name>
<sequence>MLLTKYSSSRQIYSKLIERRFLSRSASSTANDHHTSSKDQKQYQTPLSLDPDFRAPPDNELPRAKTPEMKGITFNIRDFYQNYFPNDPVEARLPTPWHMDIYYRKQYYVIGALLGVLFGLFVSIRRIRVDRARQRDWERHHGDPLSYYDTVGPINPNVTRKVWDDHPNLTKPQGWVSKHHPEQELH</sequence>
<protein>
    <submittedName>
        <fullName evidence="3">Uncharacterized protein</fullName>
    </submittedName>
</protein>
<organism evidence="3 4">
    <name type="scientific">Adineta ricciae</name>
    <name type="common">Rotifer</name>
    <dbReference type="NCBI Taxonomy" id="249248"/>
    <lineage>
        <taxon>Eukaryota</taxon>
        <taxon>Metazoa</taxon>
        <taxon>Spiralia</taxon>
        <taxon>Gnathifera</taxon>
        <taxon>Rotifera</taxon>
        <taxon>Eurotatoria</taxon>
        <taxon>Bdelloidea</taxon>
        <taxon>Adinetida</taxon>
        <taxon>Adinetidae</taxon>
        <taxon>Adineta</taxon>
    </lineage>
</organism>
<dbReference type="Proteomes" id="UP000663828">
    <property type="component" value="Unassembled WGS sequence"/>
</dbReference>
<accession>A0A816F1K6</accession>